<evidence type="ECO:0000259" key="1">
    <source>
        <dbReference type="Pfam" id="PF00534"/>
    </source>
</evidence>
<dbReference type="InterPro" id="IPR001296">
    <property type="entry name" value="Glyco_trans_1"/>
</dbReference>
<organism evidence="2">
    <name type="scientific">Parabacteroides goldsteinii</name>
    <dbReference type="NCBI Taxonomy" id="328812"/>
    <lineage>
        <taxon>Bacteria</taxon>
        <taxon>Pseudomonadati</taxon>
        <taxon>Bacteroidota</taxon>
        <taxon>Bacteroidia</taxon>
        <taxon>Bacteroidales</taxon>
        <taxon>Tannerellaceae</taxon>
        <taxon>Parabacteroides</taxon>
    </lineage>
</organism>
<accession>A0A6G1ZFM7</accession>
<sequence length="396" mass="45019">MKIFISNLQLLDIGGISTSLLNFLNELKKDNDITLCILSNYVSDNVSLPEGIKLIQGSNMLGEALLDRRRISNIGIYRKVRMVLLRMLKRFLGVKFILKLCLKGKKVEGCYDMAIAFSNNLYSNSGDITLGGDYQFVLNNVKARKKLAWIHNDAAKCGITRHIATEIFRDFDGIIHVSKNNKILFDKIAPEYQEKSFVIYNMYDILRIKQLSVEYANPYENNGKIHLVTVCRLDEKQKKISRILEAAKILIADGYTNFDWKVVGDGIDRISYEQKLNDYCLQNFIEFVGLKPNPYPYMKYADAFVLTSLYEGLSMANVEAQILNTPALVTNYGAADEVVVNNINGIICENSVDGVVEMIKRILVEPALLSKFCQYFIDNPVNNNLALQQFYEIALH</sequence>
<protein>
    <submittedName>
        <fullName evidence="2">Glycosyltransferase</fullName>
    </submittedName>
</protein>
<dbReference type="CDD" id="cd03811">
    <property type="entry name" value="GT4_GT28_WabH-like"/>
    <property type="match status" value="1"/>
</dbReference>
<dbReference type="EMBL" id="WKLP01000020">
    <property type="protein sequence ID" value="MRY12578.1"/>
    <property type="molecule type" value="Genomic_DNA"/>
</dbReference>
<reference evidence="2" key="1">
    <citation type="journal article" date="2019" name="Nat. Med.">
        <title>A library of human gut bacterial isolates paired with longitudinal multiomics data enables mechanistic microbiome research.</title>
        <authorList>
            <person name="Poyet M."/>
            <person name="Groussin M."/>
            <person name="Gibbons S.M."/>
            <person name="Avila-Pacheco J."/>
            <person name="Jiang X."/>
            <person name="Kearney S.M."/>
            <person name="Perrotta A.R."/>
            <person name="Berdy B."/>
            <person name="Zhao S."/>
            <person name="Lieberman T.D."/>
            <person name="Swanson P.K."/>
            <person name="Smith M."/>
            <person name="Roesemann S."/>
            <person name="Alexander J.E."/>
            <person name="Rich S.A."/>
            <person name="Livny J."/>
            <person name="Vlamakis H."/>
            <person name="Clish C."/>
            <person name="Bullock K."/>
            <person name="Deik A."/>
            <person name="Scott J."/>
            <person name="Pierce K.A."/>
            <person name="Xavier R.J."/>
            <person name="Alm E.J."/>
        </authorList>
    </citation>
    <scope>NUCLEOTIDE SEQUENCE</scope>
    <source>
        <strain evidence="2">BIOML-A4</strain>
    </source>
</reference>
<dbReference type="SUPFAM" id="SSF53756">
    <property type="entry name" value="UDP-Glycosyltransferase/glycogen phosphorylase"/>
    <property type="match status" value="1"/>
</dbReference>
<dbReference type="GO" id="GO:0016757">
    <property type="term" value="F:glycosyltransferase activity"/>
    <property type="evidence" value="ECO:0007669"/>
    <property type="project" value="InterPro"/>
</dbReference>
<proteinExistence type="predicted"/>
<evidence type="ECO:0000313" key="2">
    <source>
        <dbReference type="EMBL" id="MRY12578.1"/>
    </source>
</evidence>
<gene>
    <name evidence="2" type="ORF">GKE01_14025</name>
</gene>
<dbReference type="Gene3D" id="3.40.50.2000">
    <property type="entry name" value="Glycogen Phosphorylase B"/>
    <property type="match status" value="2"/>
</dbReference>
<dbReference type="PANTHER" id="PTHR12526">
    <property type="entry name" value="GLYCOSYLTRANSFERASE"/>
    <property type="match status" value="1"/>
</dbReference>
<name>A0A6G1ZFM7_9BACT</name>
<dbReference type="AlphaFoldDB" id="A0A6G1ZFM7"/>
<keyword evidence="2" id="KW-0808">Transferase</keyword>
<dbReference type="RefSeq" id="WP_010799895.1">
    <property type="nucleotide sequence ID" value="NZ_CAJSYT010000004.1"/>
</dbReference>
<dbReference type="Pfam" id="PF00534">
    <property type="entry name" value="Glycos_transf_1"/>
    <property type="match status" value="1"/>
</dbReference>
<feature type="domain" description="Glycosyl transferase family 1" evidence="1">
    <location>
        <begin position="221"/>
        <end position="372"/>
    </location>
</feature>
<dbReference type="PANTHER" id="PTHR12526:SF630">
    <property type="entry name" value="GLYCOSYLTRANSFERASE"/>
    <property type="match status" value="1"/>
</dbReference>
<comment type="caution">
    <text evidence="2">The sequence shown here is derived from an EMBL/GenBank/DDBJ whole genome shotgun (WGS) entry which is preliminary data.</text>
</comment>